<name>X1EZ61_9ZZZZ</name>
<dbReference type="AlphaFoldDB" id="X1EZ61"/>
<dbReference type="InterPro" id="IPR036259">
    <property type="entry name" value="MFS_trans_sf"/>
</dbReference>
<evidence type="ECO:0008006" key="3">
    <source>
        <dbReference type="Google" id="ProtNLM"/>
    </source>
</evidence>
<evidence type="ECO:0000313" key="2">
    <source>
        <dbReference type="EMBL" id="GAH22444.1"/>
    </source>
</evidence>
<reference evidence="2" key="1">
    <citation type="journal article" date="2014" name="Front. Microbiol.">
        <title>High frequency of phylogenetically diverse reductive dehalogenase-homologous genes in deep subseafloor sedimentary metagenomes.</title>
        <authorList>
            <person name="Kawai M."/>
            <person name="Futagami T."/>
            <person name="Toyoda A."/>
            <person name="Takaki Y."/>
            <person name="Nishi S."/>
            <person name="Hori S."/>
            <person name="Arai W."/>
            <person name="Tsubouchi T."/>
            <person name="Morono Y."/>
            <person name="Uchiyama I."/>
            <person name="Ito T."/>
            <person name="Fujiyama A."/>
            <person name="Inagaki F."/>
            <person name="Takami H."/>
        </authorList>
    </citation>
    <scope>NUCLEOTIDE SEQUENCE</scope>
    <source>
        <strain evidence="2">Expedition CK06-06</strain>
    </source>
</reference>
<keyword evidence="1" id="KW-0812">Transmembrane</keyword>
<keyword evidence="1" id="KW-1133">Transmembrane helix</keyword>
<proteinExistence type="predicted"/>
<sequence>MSENKKEKGNRQFFSYFKYMIFILIFVEILDTYTTNNLNVVVSDISSEFFPGLTENAAISFFQIFIAIATVGMYFVFLNQYFADKVGRKFFSRL</sequence>
<feature type="transmembrane region" description="Helical" evidence="1">
    <location>
        <begin position="57"/>
        <end position="78"/>
    </location>
</feature>
<protein>
    <recommendedName>
        <fullName evidence="3">Major facilitator superfamily (MFS) profile domain-containing protein</fullName>
    </recommendedName>
</protein>
<evidence type="ECO:0000256" key="1">
    <source>
        <dbReference type="SAM" id="Phobius"/>
    </source>
</evidence>
<comment type="caution">
    <text evidence="2">The sequence shown here is derived from an EMBL/GenBank/DDBJ whole genome shotgun (WGS) entry which is preliminary data.</text>
</comment>
<feature type="transmembrane region" description="Helical" evidence="1">
    <location>
        <begin position="12"/>
        <end position="30"/>
    </location>
</feature>
<gene>
    <name evidence="2" type="ORF">S03H2_07228</name>
</gene>
<keyword evidence="1" id="KW-0472">Membrane</keyword>
<dbReference type="SUPFAM" id="SSF103473">
    <property type="entry name" value="MFS general substrate transporter"/>
    <property type="match status" value="1"/>
</dbReference>
<dbReference type="EMBL" id="BARU01003300">
    <property type="protein sequence ID" value="GAH22444.1"/>
    <property type="molecule type" value="Genomic_DNA"/>
</dbReference>
<accession>X1EZ61</accession>
<organism evidence="2">
    <name type="scientific">marine sediment metagenome</name>
    <dbReference type="NCBI Taxonomy" id="412755"/>
    <lineage>
        <taxon>unclassified sequences</taxon>
        <taxon>metagenomes</taxon>
        <taxon>ecological metagenomes</taxon>
    </lineage>
</organism>